<name>A0A177CCI7_9PLEO</name>
<dbReference type="InParanoid" id="A0A177CCI7"/>
<evidence type="ECO:0000259" key="2">
    <source>
        <dbReference type="Pfam" id="PF10056"/>
    </source>
</evidence>
<dbReference type="AlphaFoldDB" id="A0A177CCI7"/>
<dbReference type="OrthoDB" id="5381833at2759"/>
<dbReference type="EMBL" id="KV441553">
    <property type="protein sequence ID" value="OAG04602.1"/>
    <property type="molecule type" value="Genomic_DNA"/>
</dbReference>
<dbReference type="Pfam" id="PF10056">
    <property type="entry name" value="DUF2293"/>
    <property type="match status" value="1"/>
</dbReference>
<organism evidence="3 4">
    <name type="scientific">Paraphaeosphaeria sporulosa</name>
    <dbReference type="NCBI Taxonomy" id="1460663"/>
    <lineage>
        <taxon>Eukaryota</taxon>
        <taxon>Fungi</taxon>
        <taxon>Dikarya</taxon>
        <taxon>Ascomycota</taxon>
        <taxon>Pezizomycotina</taxon>
        <taxon>Dothideomycetes</taxon>
        <taxon>Pleosporomycetidae</taxon>
        <taxon>Pleosporales</taxon>
        <taxon>Massarineae</taxon>
        <taxon>Didymosphaeriaceae</taxon>
        <taxon>Paraphaeosphaeria</taxon>
    </lineage>
</organism>
<evidence type="ECO:0000313" key="4">
    <source>
        <dbReference type="Proteomes" id="UP000077069"/>
    </source>
</evidence>
<keyword evidence="4" id="KW-1185">Reference proteome</keyword>
<feature type="domain" description="DUF2293" evidence="2">
    <location>
        <begin position="95"/>
        <end position="178"/>
    </location>
</feature>
<evidence type="ECO:0000313" key="3">
    <source>
        <dbReference type="EMBL" id="OAG04602.1"/>
    </source>
</evidence>
<protein>
    <recommendedName>
        <fullName evidence="2">DUF2293 domain-containing protein</fullName>
    </recommendedName>
</protein>
<gene>
    <name evidence="3" type="ORF">CC84DRAFT_798835</name>
</gene>
<dbReference type="GeneID" id="28770936"/>
<evidence type="ECO:0000256" key="1">
    <source>
        <dbReference type="SAM" id="MobiDB-lite"/>
    </source>
</evidence>
<accession>A0A177CCI7</accession>
<dbReference type="Proteomes" id="UP000077069">
    <property type="component" value="Unassembled WGS sequence"/>
</dbReference>
<reference evidence="3 4" key="1">
    <citation type="submission" date="2016-05" db="EMBL/GenBank/DDBJ databases">
        <title>Comparative analysis of secretome profiles of manganese(II)-oxidizing ascomycete fungi.</title>
        <authorList>
            <consortium name="DOE Joint Genome Institute"/>
            <person name="Zeiner C.A."/>
            <person name="Purvine S.O."/>
            <person name="Zink E.M."/>
            <person name="Wu S."/>
            <person name="Pasa-Tolic L."/>
            <person name="Chaput D.L."/>
            <person name="Haridas S."/>
            <person name="Grigoriev I.V."/>
            <person name="Santelli C.M."/>
            <person name="Hansel C.M."/>
        </authorList>
    </citation>
    <scope>NUCLEOTIDE SEQUENCE [LARGE SCALE GENOMIC DNA]</scope>
    <source>
        <strain evidence="3 4">AP3s5-JAC2a</strain>
    </source>
</reference>
<dbReference type="RefSeq" id="XP_018034967.1">
    <property type="nucleotide sequence ID" value="XM_018187450.1"/>
</dbReference>
<dbReference type="PANTHER" id="PTHR38113:SF2">
    <property type="entry name" value="DUF2293 DOMAIN-CONTAINING PROTEIN"/>
    <property type="match status" value="1"/>
</dbReference>
<dbReference type="InterPro" id="IPR018744">
    <property type="entry name" value="DUF2293"/>
</dbReference>
<dbReference type="PANTHER" id="PTHR38113">
    <property type="match status" value="1"/>
</dbReference>
<feature type="region of interest" description="Disordered" evidence="1">
    <location>
        <begin position="160"/>
        <end position="188"/>
    </location>
</feature>
<proteinExistence type="predicted"/>
<sequence length="188" mass="21465">MAPREVTVSPKTAMPKDYAFLKKGIQYKTLHSRRLTHEAGKTVYVVESNKKIIGIRVPKDILSRVHAQANETLAARKLATAKRDTATIRQAAAELDSQFSKIPEHDRELVLKHGFKKHSGRVGRTRMIPLSRKVPYAVIAHVRHRHTNYDRLLDSGMSRDAARKKIQKKLQDTLRQWGNKQGRRSSSK</sequence>